<dbReference type="GO" id="GO:0005506">
    <property type="term" value="F:iron ion binding"/>
    <property type="evidence" value="ECO:0007669"/>
    <property type="project" value="UniProtKB-ARBA"/>
</dbReference>
<dbReference type="SUPFAM" id="SSF51197">
    <property type="entry name" value="Clavaminate synthase-like"/>
    <property type="match status" value="1"/>
</dbReference>
<sequence>MADAALPAAADDGRLRRALEESGRIWLRGGASAAELERIGDLVRLGGRPGARIDAASALFAAVAGAAFSARIGAIWPGMRPVRIVAFDKSAGANWGVPWHQDRVIAVAGRADAPGCSNWTLKAGVWHCEPPVDLLQSMLFVRLHLDSNDAENGAMEIAPGSHRAGLIPTDAAERVAAAGPTEITAAAPGDVLVLAMLTLHRSLPSRDPAARRVLRIDYAAGPPPAPLAWAV</sequence>
<dbReference type="Proteomes" id="UP000631694">
    <property type="component" value="Unassembled WGS sequence"/>
</dbReference>
<proteinExistence type="predicted"/>
<protein>
    <submittedName>
        <fullName evidence="2">Phytanoyl-CoA dioxygenase family protein</fullName>
    </submittedName>
</protein>
<keyword evidence="2" id="KW-0223">Dioxygenase</keyword>
<keyword evidence="3" id="KW-1185">Reference proteome</keyword>
<dbReference type="PANTHER" id="PTHR20883:SF48">
    <property type="entry name" value="ECTOINE DIOXYGENASE"/>
    <property type="match status" value="1"/>
</dbReference>
<dbReference type="InterPro" id="IPR008775">
    <property type="entry name" value="Phytyl_CoA_dOase-like"/>
</dbReference>
<gene>
    <name evidence="2" type="ORF">I5731_02800</name>
</gene>
<dbReference type="RefSeq" id="WP_197309841.1">
    <property type="nucleotide sequence ID" value="NZ_JADZLT010000040.1"/>
</dbReference>
<dbReference type="AlphaFoldDB" id="A0A931MXE6"/>
<accession>A0A931MXE6</accession>
<keyword evidence="2" id="KW-0560">Oxidoreductase</keyword>
<dbReference type="Gene3D" id="2.60.120.620">
    <property type="entry name" value="q2cbj1_9rhob like domain"/>
    <property type="match status" value="1"/>
</dbReference>
<evidence type="ECO:0000256" key="1">
    <source>
        <dbReference type="ARBA" id="ARBA00001954"/>
    </source>
</evidence>
<dbReference type="Pfam" id="PF05721">
    <property type="entry name" value="PhyH"/>
    <property type="match status" value="1"/>
</dbReference>
<evidence type="ECO:0000313" key="2">
    <source>
        <dbReference type="EMBL" id="MBH0236740.1"/>
    </source>
</evidence>
<comment type="cofactor">
    <cofactor evidence="1">
        <name>Fe(2+)</name>
        <dbReference type="ChEBI" id="CHEBI:29033"/>
    </cofactor>
</comment>
<dbReference type="PANTHER" id="PTHR20883">
    <property type="entry name" value="PHYTANOYL-COA DIOXYGENASE DOMAIN CONTAINING 1"/>
    <property type="match status" value="1"/>
</dbReference>
<dbReference type="EMBL" id="JADZLT010000040">
    <property type="protein sequence ID" value="MBH0236740.1"/>
    <property type="molecule type" value="Genomic_DNA"/>
</dbReference>
<comment type="caution">
    <text evidence="2">The sequence shown here is derived from an EMBL/GenBank/DDBJ whole genome shotgun (WGS) entry which is preliminary data.</text>
</comment>
<name>A0A931MXE6_9HYPH</name>
<organism evidence="2 3">
    <name type="scientific">Methylobrevis albus</name>
    <dbReference type="NCBI Taxonomy" id="2793297"/>
    <lineage>
        <taxon>Bacteria</taxon>
        <taxon>Pseudomonadati</taxon>
        <taxon>Pseudomonadota</taxon>
        <taxon>Alphaproteobacteria</taxon>
        <taxon>Hyphomicrobiales</taxon>
        <taxon>Pleomorphomonadaceae</taxon>
        <taxon>Methylobrevis</taxon>
    </lineage>
</organism>
<reference evidence="2" key="1">
    <citation type="submission" date="2020-12" db="EMBL/GenBank/DDBJ databases">
        <title>Methylobrevis albus sp. nov., isolated from fresh water lack sediment.</title>
        <authorList>
            <person name="Zou Q."/>
        </authorList>
    </citation>
    <scope>NUCLEOTIDE SEQUENCE</scope>
    <source>
        <strain evidence="2">L22</strain>
    </source>
</reference>
<evidence type="ECO:0000313" key="3">
    <source>
        <dbReference type="Proteomes" id="UP000631694"/>
    </source>
</evidence>
<dbReference type="GO" id="GO:0016706">
    <property type="term" value="F:2-oxoglutarate-dependent dioxygenase activity"/>
    <property type="evidence" value="ECO:0007669"/>
    <property type="project" value="UniProtKB-ARBA"/>
</dbReference>